<evidence type="ECO:0000313" key="1">
    <source>
        <dbReference type="EMBL" id="KRH26815.1"/>
    </source>
</evidence>
<proteinExistence type="predicted"/>
<dbReference type="PaxDb" id="3847-GLYMA12G32120.1"/>
<keyword evidence="3" id="KW-1185">Reference proteome</keyword>
<dbReference type="AlphaFoldDB" id="K7LVX4"/>
<dbReference type="HOGENOM" id="CLU_3110256_0_0_1"/>
<dbReference type="EnsemblPlants" id="KRH26815">
    <property type="protein sequence ID" value="KRH26815"/>
    <property type="gene ID" value="GLYMA_12G195100"/>
</dbReference>
<gene>
    <name evidence="1" type="ORF">GLYMA_12G195100</name>
</gene>
<name>K7LVX4_SOYBN</name>
<reference evidence="1" key="3">
    <citation type="submission" date="2018-07" db="EMBL/GenBank/DDBJ databases">
        <title>WGS assembly of Glycine max.</title>
        <authorList>
            <person name="Schmutz J."/>
            <person name="Cannon S."/>
            <person name="Schlueter J."/>
            <person name="Ma J."/>
            <person name="Mitros T."/>
            <person name="Nelson W."/>
            <person name="Hyten D."/>
            <person name="Song Q."/>
            <person name="Thelen J."/>
            <person name="Cheng J."/>
            <person name="Xu D."/>
            <person name="Hellsten U."/>
            <person name="May G."/>
            <person name="Yu Y."/>
            <person name="Sakurai T."/>
            <person name="Umezawa T."/>
            <person name="Bhattacharyya M."/>
            <person name="Sandhu D."/>
            <person name="Valliyodan B."/>
            <person name="Lindquist E."/>
            <person name="Peto M."/>
            <person name="Grant D."/>
            <person name="Shu S."/>
            <person name="Goodstein D."/>
            <person name="Barry K."/>
            <person name="Futrell-Griggs M."/>
            <person name="Abernathy B."/>
            <person name="Du J."/>
            <person name="Tian Z."/>
            <person name="Zhu L."/>
            <person name="Gill N."/>
            <person name="Joshi T."/>
            <person name="Libault M."/>
            <person name="Sethuraman A."/>
            <person name="Zhang X."/>
            <person name="Shinozaki K."/>
            <person name="Nguyen H."/>
            <person name="Wing R."/>
            <person name="Cregan P."/>
            <person name="Specht J."/>
            <person name="Grimwood J."/>
            <person name="Rokhsar D."/>
            <person name="Stacey G."/>
            <person name="Shoemaker R."/>
            <person name="Jackson S."/>
        </authorList>
    </citation>
    <scope>NUCLEOTIDE SEQUENCE</scope>
    <source>
        <tissue evidence="1">Callus</tissue>
    </source>
</reference>
<protein>
    <submittedName>
        <fullName evidence="1 2">Uncharacterized protein</fullName>
    </submittedName>
</protein>
<reference evidence="1 2" key="1">
    <citation type="journal article" date="2010" name="Nature">
        <title>Genome sequence of the palaeopolyploid soybean.</title>
        <authorList>
            <person name="Schmutz J."/>
            <person name="Cannon S.B."/>
            <person name="Schlueter J."/>
            <person name="Ma J."/>
            <person name="Mitros T."/>
            <person name="Nelson W."/>
            <person name="Hyten D.L."/>
            <person name="Song Q."/>
            <person name="Thelen J.J."/>
            <person name="Cheng J."/>
            <person name="Xu D."/>
            <person name="Hellsten U."/>
            <person name="May G.D."/>
            <person name="Yu Y."/>
            <person name="Sakurai T."/>
            <person name="Umezawa T."/>
            <person name="Bhattacharyya M.K."/>
            <person name="Sandhu D."/>
            <person name="Valliyodan B."/>
            <person name="Lindquist E."/>
            <person name="Peto M."/>
            <person name="Grant D."/>
            <person name="Shu S."/>
            <person name="Goodstein D."/>
            <person name="Barry K."/>
            <person name="Futrell-Griggs M."/>
            <person name="Abernathy B."/>
            <person name="Du J."/>
            <person name="Tian Z."/>
            <person name="Zhu L."/>
            <person name="Gill N."/>
            <person name="Joshi T."/>
            <person name="Libault M."/>
            <person name="Sethuraman A."/>
            <person name="Zhang X.-C."/>
            <person name="Shinozaki K."/>
            <person name="Nguyen H.T."/>
            <person name="Wing R.A."/>
            <person name="Cregan P."/>
            <person name="Specht J."/>
            <person name="Grimwood J."/>
            <person name="Rokhsar D."/>
            <person name="Stacey G."/>
            <person name="Shoemaker R.C."/>
            <person name="Jackson S.A."/>
        </authorList>
    </citation>
    <scope>NUCLEOTIDE SEQUENCE [LARGE SCALE GENOMIC DNA]</scope>
    <source>
        <strain evidence="2">cv. Williams 82</strain>
        <tissue evidence="1">Callus</tissue>
    </source>
</reference>
<sequence>MKTSLPIQFRDKLNLKEPYLLLKYQTLTSYPNQEIYVLMTSKAQNCSLSCN</sequence>
<organism evidence="2">
    <name type="scientific">Glycine max</name>
    <name type="common">Soybean</name>
    <name type="synonym">Glycine hispida</name>
    <dbReference type="NCBI Taxonomy" id="3847"/>
    <lineage>
        <taxon>Eukaryota</taxon>
        <taxon>Viridiplantae</taxon>
        <taxon>Streptophyta</taxon>
        <taxon>Embryophyta</taxon>
        <taxon>Tracheophyta</taxon>
        <taxon>Spermatophyta</taxon>
        <taxon>Magnoliopsida</taxon>
        <taxon>eudicotyledons</taxon>
        <taxon>Gunneridae</taxon>
        <taxon>Pentapetalae</taxon>
        <taxon>rosids</taxon>
        <taxon>fabids</taxon>
        <taxon>Fabales</taxon>
        <taxon>Fabaceae</taxon>
        <taxon>Papilionoideae</taxon>
        <taxon>50 kb inversion clade</taxon>
        <taxon>NPAAA clade</taxon>
        <taxon>indigoferoid/millettioid clade</taxon>
        <taxon>Phaseoleae</taxon>
        <taxon>Glycine</taxon>
        <taxon>Glycine subgen. Soja</taxon>
    </lineage>
</organism>
<dbReference type="InParanoid" id="K7LVX4"/>
<dbReference type="Gramene" id="KRH26815">
    <property type="protein sequence ID" value="KRH26815"/>
    <property type="gene ID" value="GLYMA_12G195100"/>
</dbReference>
<evidence type="ECO:0000313" key="3">
    <source>
        <dbReference type="Proteomes" id="UP000008827"/>
    </source>
</evidence>
<dbReference type="EMBL" id="CM000845">
    <property type="protein sequence ID" value="KRH26815.1"/>
    <property type="molecule type" value="Genomic_DNA"/>
</dbReference>
<evidence type="ECO:0000313" key="2">
    <source>
        <dbReference type="EnsemblPlants" id="KRH26815"/>
    </source>
</evidence>
<dbReference type="Proteomes" id="UP000008827">
    <property type="component" value="Chromosome 12"/>
</dbReference>
<reference evidence="2" key="2">
    <citation type="submission" date="2018-02" db="UniProtKB">
        <authorList>
            <consortium name="EnsemblPlants"/>
        </authorList>
    </citation>
    <scope>IDENTIFICATION</scope>
    <source>
        <strain evidence="2">Williams 82</strain>
    </source>
</reference>
<accession>K7LVX4</accession>